<sequence length="197" mass="19155">MTHLKTFLTGSTALALGAMLACGGGGGGSSAPAPAPTATSLGYTDPTSGTYLLKKNTALSTATHLVMDLVGPSSATGSGVTATFSADATRVTWANVSAADPTGTFVQNGTAFNLGSDPKILKGKVTAGILQVTAAQKGAGSPVSLGAPLLRVALDLRASQLPGAISLSADATRCQVLDGTGTIASPITVAVGALAAQ</sequence>
<evidence type="ECO:0000313" key="2">
    <source>
        <dbReference type="EMBL" id="GLH67230.1"/>
    </source>
</evidence>
<evidence type="ECO:0000256" key="1">
    <source>
        <dbReference type="SAM" id="SignalP"/>
    </source>
</evidence>
<protein>
    <submittedName>
        <fullName evidence="2">Uncharacterized protein</fullName>
    </submittedName>
</protein>
<dbReference type="PROSITE" id="PS51257">
    <property type="entry name" value="PROKAR_LIPOPROTEIN"/>
    <property type="match status" value="1"/>
</dbReference>
<keyword evidence="1" id="KW-0732">Signal</keyword>
<dbReference type="EMBL" id="BSDC01000002">
    <property type="protein sequence ID" value="GLH67230.1"/>
    <property type="molecule type" value="Genomic_DNA"/>
</dbReference>
<accession>A0ABQ5PYN5</accession>
<dbReference type="RefSeq" id="WP_285608215.1">
    <property type="nucleotide sequence ID" value="NZ_BSDC01000002.1"/>
</dbReference>
<keyword evidence="3" id="KW-1185">Reference proteome</keyword>
<dbReference type="Proteomes" id="UP001165044">
    <property type="component" value="Unassembled WGS sequence"/>
</dbReference>
<gene>
    <name evidence="2" type="ORF">GETHED_15940</name>
</gene>
<reference evidence="2" key="1">
    <citation type="journal article" date="2023" name="Antonie Van Leeuwenhoek">
        <title>Mesoterricola silvestris gen. nov., sp. nov., Mesoterricola sediminis sp. nov., Geothrix oryzae sp. nov., Geothrix edaphica sp. nov., Geothrix rubra sp. nov., and Geothrix limicola sp. nov., six novel members of Acidobacteriota isolated from soils.</title>
        <authorList>
            <person name="Itoh H."/>
            <person name="Sugisawa Y."/>
            <person name="Mise K."/>
            <person name="Xu Z."/>
            <person name="Kuniyasu M."/>
            <person name="Ushijima N."/>
            <person name="Kawano K."/>
            <person name="Kobayashi E."/>
            <person name="Shiratori Y."/>
            <person name="Masuda Y."/>
            <person name="Senoo K."/>
        </authorList>
    </citation>
    <scope>NUCLEOTIDE SEQUENCE</scope>
    <source>
        <strain evidence="2">Red802</strain>
    </source>
</reference>
<evidence type="ECO:0000313" key="3">
    <source>
        <dbReference type="Proteomes" id="UP001165044"/>
    </source>
</evidence>
<organism evidence="2 3">
    <name type="scientific">Geothrix edaphica</name>
    <dbReference type="NCBI Taxonomy" id="2927976"/>
    <lineage>
        <taxon>Bacteria</taxon>
        <taxon>Pseudomonadati</taxon>
        <taxon>Acidobacteriota</taxon>
        <taxon>Holophagae</taxon>
        <taxon>Holophagales</taxon>
        <taxon>Holophagaceae</taxon>
        <taxon>Geothrix</taxon>
    </lineage>
</organism>
<feature type="chain" id="PRO_5045080102" evidence="1">
    <location>
        <begin position="24"/>
        <end position="197"/>
    </location>
</feature>
<feature type="signal peptide" evidence="1">
    <location>
        <begin position="1"/>
        <end position="23"/>
    </location>
</feature>
<name>A0ABQ5PYN5_9BACT</name>
<comment type="caution">
    <text evidence="2">The sequence shown here is derived from an EMBL/GenBank/DDBJ whole genome shotgun (WGS) entry which is preliminary data.</text>
</comment>
<proteinExistence type="predicted"/>